<dbReference type="Proteomes" id="UP000276980">
    <property type="component" value="Chromosome"/>
</dbReference>
<evidence type="ECO:0000313" key="2">
    <source>
        <dbReference type="EMBL" id="SJX20981.1"/>
    </source>
</evidence>
<dbReference type="AlphaFoldDB" id="A0A1R7Q9N7"/>
<protein>
    <submittedName>
        <fullName evidence="2">Uncharacterized protein</fullName>
    </submittedName>
</protein>
<reference evidence="2 4" key="1">
    <citation type="submission" date="2017-02" db="EMBL/GenBank/DDBJ databases">
        <authorList>
            <person name="Peterson S.W."/>
        </authorList>
    </citation>
    <scope>NUCLEOTIDE SEQUENCE [LARGE SCALE GENOMIC DNA]</scope>
    <source>
        <strain evidence="2">C6</strain>
    </source>
</reference>
<evidence type="ECO:0000313" key="1">
    <source>
        <dbReference type="EMBL" id="AZN65444.1"/>
    </source>
</evidence>
<dbReference type="EMBL" id="FUUY01000002">
    <property type="protein sequence ID" value="SJX20981.1"/>
    <property type="molecule type" value="Genomic_DNA"/>
</dbReference>
<evidence type="ECO:0000313" key="4">
    <source>
        <dbReference type="Proteomes" id="UP000196240"/>
    </source>
</evidence>
<gene>
    <name evidence="2" type="ORF">ACNJC6_00582</name>
    <name evidence="1" type="ORF">CFH90_15985</name>
    <name evidence="3" type="ORF">NCTC10308_03216</name>
</gene>
<evidence type="ECO:0000313" key="3">
    <source>
        <dbReference type="EMBL" id="SUT99369.1"/>
    </source>
</evidence>
<proteinExistence type="predicted"/>
<dbReference type="EMBL" id="UFRV01000006">
    <property type="protein sequence ID" value="SUT99369.1"/>
    <property type="molecule type" value="Genomic_DNA"/>
</dbReference>
<evidence type="ECO:0000313" key="5">
    <source>
        <dbReference type="Proteomes" id="UP000254227"/>
    </source>
</evidence>
<sequence length="61" mass="6907">MPMQNLQALIQGRITPQAIDLDQLIAFAQQYTQPTSAEYKLLELAINMVLASYLEQAQKQL</sequence>
<dbReference type="EMBL" id="CP022298">
    <property type="protein sequence ID" value="AZN65444.1"/>
    <property type="molecule type" value="Genomic_DNA"/>
</dbReference>
<reference evidence="3 5" key="3">
    <citation type="submission" date="2018-06" db="EMBL/GenBank/DDBJ databases">
        <authorList>
            <consortium name="Pathogen Informatics"/>
            <person name="Doyle S."/>
        </authorList>
    </citation>
    <scope>NUCLEOTIDE SEQUENCE [LARGE SCALE GENOMIC DNA]</scope>
    <source>
        <strain evidence="3 5">NCTC10308</strain>
    </source>
</reference>
<name>A0A1R7Q9N7_ACIJO</name>
<evidence type="ECO:0000313" key="6">
    <source>
        <dbReference type="Proteomes" id="UP000276980"/>
    </source>
</evidence>
<organism evidence="2 4">
    <name type="scientific">Acinetobacter johnsonii</name>
    <dbReference type="NCBI Taxonomy" id="40214"/>
    <lineage>
        <taxon>Bacteria</taxon>
        <taxon>Pseudomonadati</taxon>
        <taxon>Pseudomonadota</taxon>
        <taxon>Gammaproteobacteria</taxon>
        <taxon>Moraxellales</taxon>
        <taxon>Moraxellaceae</taxon>
        <taxon>Acinetobacter</taxon>
    </lineage>
</organism>
<dbReference type="Proteomes" id="UP000254227">
    <property type="component" value="Unassembled WGS sequence"/>
</dbReference>
<dbReference type="Proteomes" id="UP000196240">
    <property type="component" value="Unassembled WGS sequence"/>
</dbReference>
<reference evidence="1 6" key="2">
    <citation type="submission" date="2017-06" db="EMBL/GenBank/DDBJ databases">
        <title>Complete Genome Sequence of the Carbazole-Degrading Bacterium Acinetobacter johnsonii IC001.</title>
        <authorList>
            <person name="Vejarano F."/>
            <person name="Suzuki-Minakuchi C."/>
            <person name="Ohtsubo Y."/>
            <person name="Tsuda M."/>
            <person name="Okada K."/>
            <person name="Nojiri H."/>
        </authorList>
    </citation>
    <scope>NUCLEOTIDE SEQUENCE [LARGE SCALE GENOMIC DNA]</scope>
    <source>
        <strain evidence="1 6">IC001</strain>
    </source>
</reference>
<accession>A0A1R7Q9N7</accession>